<dbReference type="EMBL" id="LJVA01000061">
    <property type="protein sequence ID" value="KPL09665.1"/>
    <property type="molecule type" value="Genomic_DNA"/>
</dbReference>
<dbReference type="Proteomes" id="UP000051035">
    <property type="component" value="Unassembled WGS sequence"/>
</dbReference>
<dbReference type="SUPFAM" id="SSF52540">
    <property type="entry name" value="P-loop containing nucleoside triphosphate hydrolases"/>
    <property type="match status" value="1"/>
</dbReference>
<evidence type="ECO:0000256" key="1">
    <source>
        <dbReference type="ARBA" id="ARBA00005417"/>
    </source>
</evidence>
<dbReference type="GO" id="GO:0005524">
    <property type="term" value="F:ATP binding"/>
    <property type="evidence" value="ECO:0007669"/>
    <property type="project" value="UniProtKB-KW"/>
</dbReference>
<evidence type="ECO:0000256" key="2">
    <source>
        <dbReference type="ARBA" id="ARBA00022448"/>
    </source>
</evidence>
<dbReference type="Pfam" id="PF13732">
    <property type="entry name" value="DrrA1-3_C"/>
    <property type="match status" value="1"/>
</dbReference>
<comment type="caution">
    <text evidence="6">The sequence shown here is derived from an EMBL/GenBank/DDBJ whole genome shotgun (WGS) entry which is preliminary data.</text>
</comment>
<name>A0A0S8JIY1_UNCT6</name>
<feature type="domain" description="ABC transporter" evidence="5">
    <location>
        <begin position="5"/>
        <end position="235"/>
    </location>
</feature>
<keyword evidence="4 6" id="KW-0067">ATP-binding</keyword>
<dbReference type="InterPro" id="IPR050763">
    <property type="entry name" value="ABC_transporter_ATP-binding"/>
</dbReference>
<accession>A0A0S8JIY1</accession>
<dbReference type="Gene3D" id="3.40.50.300">
    <property type="entry name" value="P-loop containing nucleotide triphosphate hydrolases"/>
    <property type="match status" value="1"/>
</dbReference>
<dbReference type="AlphaFoldDB" id="A0A0S8JIY1"/>
<dbReference type="PANTHER" id="PTHR42711">
    <property type="entry name" value="ABC TRANSPORTER ATP-BINDING PROTEIN"/>
    <property type="match status" value="1"/>
</dbReference>
<dbReference type="SMART" id="SM00382">
    <property type="entry name" value="AAA"/>
    <property type="match status" value="1"/>
</dbReference>
<comment type="similarity">
    <text evidence="1">Belongs to the ABC transporter superfamily.</text>
</comment>
<organism evidence="6 7">
    <name type="scientific">candidate division TA06 bacterium SM1_40</name>
    <dbReference type="NCBI Taxonomy" id="1703773"/>
    <lineage>
        <taxon>Bacteria</taxon>
        <taxon>Bacteria division TA06</taxon>
    </lineage>
</organism>
<proteinExistence type="inferred from homology"/>
<evidence type="ECO:0000259" key="5">
    <source>
        <dbReference type="PROSITE" id="PS50893"/>
    </source>
</evidence>
<dbReference type="PANTHER" id="PTHR42711:SF5">
    <property type="entry name" value="ABC TRANSPORTER ATP-BINDING PROTEIN NATA"/>
    <property type="match status" value="1"/>
</dbReference>
<keyword evidence="2" id="KW-0813">Transport</keyword>
<dbReference type="PROSITE" id="PS50893">
    <property type="entry name" value="ABC_TRANSPORTER_2"/>
    <property type="match status" value="1"/>
</dbReference>
<protein>
    <submittedName>
        <fullName evidence="6">ABC transporter ATP-binding protein</fullName>
    </submittedName>
</protein>
<dbReference type="CDD" id="cd03230">
    <property type="entry name" value="ABC_DR_subfamily_A"/>
    <property type="match status" value="1"/>
</dbReference>
<keyword evidence="3" id="KW-0547">Nucleotide-binding</keyword>
<evidence type="ECO:0000313" key="7">
    <source>
        <dbReference type="Proteomes" id="UP000051035"/>
    </source>
</evidence>
<reference evidence="6 7" key="1">
    <citation type="journal article" date="2015" name="Microbiome">
        <title>Genomic resolution of linkages in carbon, nitrogen, and sulfur cycling among widespread estuary sediment bacteria.</title>
        <authorList>
            <person name="Baker B.J."/>
            <person name="Lazar C.S."/>
            <person name="Teske A.P."/>
            <person name="Dick G.J."/>
        </authorList>
    </citation>
    <scope>NUCLEOTIDE SEQUENCE [LARGE SCALE GENOMIC DNA]</scope>
    <source>
        <strain evidence="6">SM1_40</strain>
    </source>
</reference>
<dbReference type="InterPro" id="IPR003439">
    <property type="entry name" value="ABC_transporter-like_ATP-bd"/>
</dbReference>
<dbReference type="InterPro" id="IPR027417">
    <property type="entry name" value="P-loop_NTPase"/>
</dbReference>
<gene>
    <name evidence="6" type="ORF">AMJ71_05815</name>
</gene>
<sequence>MDEMIRVRGLTRHYGELVAVDHIDFEVHRGEIFGFLGPNGAGKTTTIRMLTGVIDPTEGSASIDGHDIRTKAIAARRHLGILPEDANVYVDLTVWQNVMLMGELLGAGRRERRLRGEELLETFGLQDRRAQKGRALSKGLRQRLMVCMALIGDPDLLFLDEPTSGLDVASARLIRQIVAERNRRGLTVFLTTHNMGEAEELCDRVAIIDHGKIAAIDTSEGLMRVARSRQSVDVEFAGESPPAAELEAIPDVTAVKRDASRYVLYSEQPGQVAQQIATLATERGYDIAAISTRKPSLEDVYLFLTESNGSP</sequence>
<evidence type="ECO:0000256" key="4">
    <source>
        <dbReference type="ARBA" id="ARBA00022840"/>
    </source>
</evidence>
<evidence type="ECO:0000256" key="3">
    <source>
        <dbReference type="ARBA" id="ARBA00022741"/>
    </source>
</evidence>
<evidence type="ECO:0000313" key="6">
    <source>
        <dbReference type="EMBL" id="KPL09665.1"/>
    </source>
</evidence>
<dbReference type="InterPro" id="IPR003593">
    <property type="entry name" value="AAA+_ATPase"/>
</dbReference>
<dbReference type="GO" id="GO:0016887">
    <property type="term" value="F:ATP hydrolysis activity"/>
    <property type="evidence" value="ECO:0007669"/>
    <property type="project" value="InterPro"/>
</dbReference>
<dbReference type="InterPro" id="IPR025302">
    <property type="entry name" value="DrrA1/2-like_C"/>
</dbReference>
<dbReference type="Pfam" id="PF00005">
    <property type="entry name" value="ABC_tran"/>
    <property type="match status" value="1"/>
</dbReference>